<protein>
    <submittedName>
        <fullName evidence="1">Uncharacterized protein</fullName>
    </submittedName>
</protein>
<reference evidence="1 2" key="1">
    <citation type="journal article" date="2019" name="Nat. Ecol. Evol.">
        <title>Megaphylogeny resolves global patterns of mushroom evolution.</title>
        <authorList>
            <person name="Varga T."/>
            <person name="Krizsan K."/>
            <person name="Foldi C."/>
            <person name="Dima B."/>
            <person name="Sanchez-Garcia M."/>
            <person name="Sanchez-Ramirez S."/>
            <person name="Szollosi G.J."/>
            <person name="Szarkandi J.G."/>
            <person name="Papp V."/>
            <person name="Albert L."/>
            <person name="Andreopoulos W."/>
            <person name="Angelini C."/>
            <person name="Antonin V."/>
            <person name="Barry K.W."/>
            <person name="Bougher N.L."/>
            <person name="Buchanan P."/>
            <person name="Buyck B."/>
            <person name="Bense V."/>
            <person name="Catcheside P."/>
            <person name="Chovatia M."/>
            <person name="Cooper J."/>
            <person name="Damon W."/>
            <person name="Desjardin D."/>
            <person name="Finy P."/>
            <person name="Geml J."/>
            <person name="Haridas S."/>
            <person name="Hughes K."/>
            <person name="Justo A."/>
            <person name="Karasinski D."/>
            <person name="Kautmanova I."/>
            <person name="Kiss B."/>
            <person name="Kocsube S."/>
            <person name="Kotiranta H."/>
            <person name="LaButti K.M."/>
            <person name="Lechner B.E."/>
            <person name="Liimatainen K."/>
            <person name="Lipzen A."/>
            <person name="Lukacs Z."/>
            <person name="Mihaltcheva S."/>
            <person name="Morgado L.N."/>
            <person name="Niskanen T."/>
            <person name="Noordeloos M.E."/>
            <person name="Ohm R.A."/>
            <person name="Ortiz-Santana B."/>
            <person name="Ovrebo C."/>
            <person name="Racz N."/>
            <person name="Riley R."/>
            <person name="Savchenko A."/>
            <person name="Shiryaev A."/>
            <person name="Soop K."/>
            <person name="Spirin V."/>
            <person name="Szebenyi C."/>
            <person name="Tomsovsky M."/>
            <person name="Tulloss R.E."/>
            <person name="Uehling J."/>
            <person name="Grigoriev I.V."/>
            <person name="Vagvolgyi C."/>
            <person name="Papp T."/>
            <person name="Martin F.M."/>
            <person name="Miettinen O."/>
            <person name="Hibbett D.S."/>
            <person name="Nagy L.G."/>
        </authorList>
    </citation>
    <scope>NUCLEOTIDE SEQUENCE [LARGE SCALE GENOMIC DNA]</scope>
    <source>
        <strain evidence="1 2">CBS 166.37</strain>
    </source>
</reference>
<organism evidence="1 2">
    <name type="scientific">Crucibulum laeve</name>
    <dbReference type="NCBI Taxonomy" id="68775"/>
    <lineage>
        <taxon>Eukaryota</taxon>
        <taxon>Fungi</taxon>
        <taxon>Dikarya</taxon>
        <taxon>Basidiomycota</taxon>
        <taxon>Agaricomycotina</taxon>
        <taxon>Agaricomycetes</taxon>
        <taxon>Agaricomycetidae</taxon>
        <taxon>Agaricales</taxon>
        <taxon>Agaricineae</taxon>
        <taxon>Nidulariaceae</taxon>
        <taxon>Crucibulum</taxon>
    </lineage>
</organism>
<evidence type="ECO:0000313" key="2">
    <source>
        <dbReference type="Proteomes" id="UP000308652"/>
    </source>
</evidence>
<accession>A0A5C3LYT9</accession>
<sequence length="239" mass="27156">MGSIKEMHQVVGFILTDEQLYRIASDILNKSITDTTAAFSITEANAAQSQVVIKQLPMSSGGHRTIFFLQESHSTTPLCFVPYVLGRPGPVVRARRWLKEHGVLEVDSLRIYHEKWNSECTGSFQVMGFKFELNQIDNIVGTIWLKQLSDSHSTRQVFNTLNIAKTSAEKLGYKLTLHPAIVNNMLMTNAFGVLGIVECYQKTPISVEKWEDTRVVRRGRQWLTENRVTEKVNLIQVFV</sequence>
<dbReference type="EMBL" id="ML213606">
    <property type="protein sequence ID" value="TFK37737.1"/>
    <property type="molecule type" value="Genomic_DNA"/>
</dbReference>
<gene>
    <name evidence="1" type="ORF">BDQ12DRAFT_723819</name>
</gene>
<evidence type="ECO:0000313" key="1">
    <source>
        <dbReference type="EMBL" id="TFK37737.1"/>
    </source>
</evidence>
<dbReference type="AlphaFoldDB" id="A0A5C3LYT9"/>
<name>A0A5C3LYT9_9AGAR</name>
<proteinExistence type="predicted"/>
<dbReference type="Proteomes" id="UP000308652">
    <property type="component" value="Unassembled WGS sequence"/>
</dbReference>
<keyword evidence="2" id="KW-1185">Reference proteome</keyword>